<dbReference type="Pfam" id="PF00069">
    <property type="entry name" value="Pkinase"/>
    <property type="match status" value="1"/>
</dbReference>
<sequence length="1169" mass="132381">MFDTFVSDAPEKEIISIIELFKKHQLNDELLPIEDITGKCKAQSFRPRGRNSQKVELRECTHDAALNVFHDGRWESLKFRRFRQTQGIFSAPVLRKHGFKQELSAGAVLPFTWTCKKTMEGHFSRVYEAGLHSDHQDEFVTHGEDVHVAVKELNDLPADKGYNVETAWNLEAEALEQISQLRHQHLIRRIAAFKRGLQHFILFEWADGGTLRDVWKRNAAEHLDLNGDKIMGLLEQLHGLAGALCALHNTNSKTKTAKATRKKTYASPSAEGFTNNERDGTSIIISVDAPPEDDYEDDSDDGYNSDDSDISSGDEHWRHGDLKPDNILKFEGSTCLGTLKIADLGLAKQHKYKTADRRDPTKQRYATEQYEAPEVITNHSQPRSRRYDVWSMGCIIFESVIWLLYGYNGLKAFYKEEDYIDTASETLYFTANKSQGSAKVSDIVTSWMKQILKDDPECNQPAGTALGDLLKLVRDELLIVALPEPNMKPEALAQCRADSAILLAKLRKIWKHARDRSIYLFTGNSREGGQKPTPLGGKKVLDDIWQFLDDNAFAVDLLHGQESKYSSAWPQQTPELCERCRQLNFWTVDFALKDTLEGLETKSQTCDFCSLLLSTCTPELLRIDDPSVVYFSRSGSRLNLNDGVTPVLSICRTRLNNYPQSFQIGFPKLLTIKSAAYFDVLRGWLEDCNKHAECSSNITTPTRYPTRMIDVGQVGSHKVYLCETAEWEVPRKAISEYIALSHPWGGTMSNDHFCTTNSNIHDRVHKGMLVDDLPDTFKHAVTVTRELDTRYLWIDSLCIIQGDDGDFKDEAQHMESVFSSALCVIAASRATGTSAGFLMERRDRRFVKIGEAGASPFYVCEAIDDFQHDVIDGALNKRGWVLQERALARRTIYFTETQTYWECGEGIRCETLTKMRNNQAAFLGDPNFPNVATKSTKGGQIRLYEHLYKQYSTLQFSKAYDRPIAIAGLEQRLISTFNRQGGYGVFEKYFGRSLLWQRDTTIKDIAMKDIKFPSNENTRVPSWSWMAYEGGISFLDIPFDGVLWKEDEDGEEIRSPWIRSGASSSSWHTADSNGRIDLTCKVRDLRLDLADQSIVYDKLVRPRGRAVKCVVIGRKKSNVPTDEAEQEHYILVVAPRLDGSKDAYERVGVGSSPGSWIAMDGPGLKVHVF</sequence>
<proteinExistence type="predicted"/>
<dbReference type="OrthoDB" id="4062651at2759"/>
<dbReference type="InterPro" id="IPR001245">
    <property type="entry name" value="Ser-Thr/Tyr_kinase_cat_dom"/>
</dbReference>
<dbReference type="AlphaFoldDB" id="A0A9P6VEQ7"/>
<evidence type="ECO:0000313" key="3">
    <source>
        <dbReference type="EMBL" id="KAG0646494.1"/>
    </source>
</evidence>
<dbReference type="Pfam" id="PF07714">
    <property type="entry name" value="PK_Tyr_Ser-Thr"/>
    <property type="match status" value="1"/>
</dbReference>
<dbReference type="InterPro" id="IPR010730">
    <property type="entry name" value="HET"/>
</dbReference>
<gene>
    <name evidence="3" type="ORF">D0Z07_7478</name>
</gene>
<feature type="region of interest" description="Disordered" evidence="1">
    <location>
        <begin position="265"/>
        <end position="317"/>
    </location>
</feature>
<keyword evidence="4" id="KW-1185">Reference proteome</keyword>
<dbReference type="SUPFAM" id="SSF56112">
    <property type="entry name" value="Protein kinase-like (PK-like)"/>
    <property type="match status" value="1"/>
</dbReference>
<comment type="caution">
    <text evidence="3">The sequence shown here is derived from an EMBL/GenBank/DDBJ whole genome shotgun (WGS) entry which is preliminary data.</text>
</comment>
<dbReference type="Proteomes" id="UP000785200">
    <property type="component" value="Unassembled WGS sequence"/>
</dbReference>
<organism evidence="3 4">
    <name type="scientific">Hyphodiscus hymeniophilus</name>
    <dbReference type="NCBI Taxonomy" id="353542"/>
    <lineage>
        <taxon>Eukaryota</taxon>
        <taxon>Fungi</taxon>
        <taxon>Dikarya</taxon>
        <taxon>Ascomycota</taxon>
        <taxon>Pezizomycotina</taxon>
        <taxon>Leotiomycetes</taxon>
        <taxon>Helotiales</taxon>
        <taxon>Hyphodiscaceae</taxon>
        <taxon>Hyphodiscus</taxon>
    </lineage>
</organism>
<dbReference type="InterPro" id="IPR000719">
    <property type="entry name" value="Prot_kinase_dom"/>
</dbReference>
<reference evidence="3" key="1">
    <citation type="submission" date="2019-07" db="EMBL/GenBank/DDBJ databases">
        <title>Hyphodiscus hymeniophilus genome sequencing and assembly.</title>
        <authorList>
            <person name="Kramer G."/>
            <person name="Nodwell J."/>
        </authorList>
    </citation>
    <scope>NUCLEOTIDE SEQUENCE</scope>
    <source>
        <strain evidence="3">ATCC 34498</strain>
    </source>
</reference>
<dbReference type="Gene3D" id="1.10.510.10">
    <property type="entry name" value="Transferase(Phosphotransferase) domain 1"/>
    <property type="match status" value="2"/>
</dbReference>
<dbReference type="PANTHER" id="PTHR33112">
    <property type="entry name" value="DOMAIN PROTEIN, PUTATIVE-RELATED"/>
    <property type="match status" value="1"/>
</dbReference>
<dbReference type="PANTHER" id="PTHR33112:SF10">
    <property type="entry name" value="TOL"/>
    <property type="match status" value="1"/>
</dbReference>
<feature type="compositionally biased region" description="Acidic residues" evidence="1">
    <location>
        <begin position="290"/>
        <end position="309"/>
    </location>
</feature>
<evidence type="ECO:0000259" key="2">
    <source>
        <dbReference type="PROSITE" id="PS50011"/>
    </source>
</evidence>
<dbReference type="GO" id="GO:0005524">
    <property type="term" value="F:ATP binding"/>
    <property type="evidence" value="ECO:0007669"/>
    <property type="project" value="InterPro"/>
</dbReference>
<dbReference type="SMART" id="SM00220">
    <property type="entry name" value="S_TKc"/>
    <property type="match status" value="1"/>
</dbReference>
<evidence type="ECO:0000256" key="1">
    <source>
        <dbReference type="SAM" id="MobiDB-lite"/>
    </source>
</evidence>
<name>A0A9P6VEQ7_9HELO</name>
<dbReference type="Pfam" id="PF06985">
    <property type="entry name" value="HET"/>
    <property type="match status" value="1"/>
</dbReference>
<protein>
    <submittedName>
        <fullName evidence="3">Serine threonine-kinase</fullName>
    </submittedName>
</protein>
<evidence type="ECO:0000313" key="4">
    <source>
        <dbReference type="Proteomes" id="UP000785200"/>
    </source>
</evidence>
<dbReference type="EMBL" id="VNKQ01000015">
    <property type="protein sequence ID" value="KAG0646494.1"/>
    <property type="molecule type" value="Genomic_DNA"/>
</dbReference>
<dbReference type="PROSITE" id="PS50011">
    <property type="entry name" value="PROTEIN_KINASE_DOM"/>
    <property type="match status" value="1"/>
</dbReference>
<dbReference type="GO" id="GO:0004672">
    <property type="term" value="F:protein kinase activity"/>
    <property type="evidence" value="ECO:0007669"/>
    <property type="project" value="InterPro"/>
</dbReference>
<dbReference type="InterPro" id="IPR011009">
    <property type="entry name" value="Kinase-like_dom_sf"/>
</dbReference>
<feature type="domain" description="Protein kinase" evidence="2">
    <location>
        <begin position="112"/>
        <end position="478"/>
    </location>
</feature>
<accession>A0A9P6VEQ7</accession>